<feature type="compositionally biased region" description="Basic residues" evidence="1">
    <location>
        <begin position="506"/>
        <end position="516"/>
    </location>
</feature>
<dbReference type="GO" id="GO:0061630">
    <property type="term" value="F:ubiquitin protein ligase activity"/>
    <property type="evidence" value="ECO:0007669"/>
    <property type="project" value="InterPro"/>
</dbReference>
<evidence type="ECO:0000313" key="4">
    <source>
        <dbReference type="Proteomes" id="UP000265703"/>
    </source>
</evidence>
<feature type="domain" description="ZNF598/HEL2 PAH" evidence="2">
    <location>
        <begin position="219"/>
        <end position="299"/>
    </location>
</feature>
<evidence type="ECO:0000313" key="3">
    <source>
        <dbReference type="EMBL" id="RIA92444.1"/>
    </source>
</evidence>
<feature type="compositionally biased region" description="Basic and acidic residues" evidence="1">
    <location>
        <begin position="10"/>
        <end position="19"/>
    </location>
</feature>
<proteinExistence type="predicted"/>
<feature type="compositionally biased region" description="Polar residues" evidence="1">
    <location>
        <begin position="149"/>
        <end position="171"/>
    </location>
</feature>
<feature type="region of interest" description="Disordered" evidence="1">
    <location>
        <begin position="378"/>
        <end position="529"/>
    </location>
</feature>
<dbReference type="GO" id="GO:0072344">
    <property type="term" value="P:rescue of stalled ribosome"/>
    <property type="evidence" value="ECO:0007669"/>
    <property type="project" value="InterPro"/>
</dbReference>
<dbReference type="InterPro" id="IPR044288">
    <property type="entry name" value="ZNF598/HEL2"/>
</dbReference>
<feature type="compositionally biased region" description="Polar residues" evidence="1">
    <location>
        <begin position="107"/>
        <end position="118"/>
    </location>
</feature>
<feature type="compositionally biased region" description="Polar residues" evidence="1">
    <location>
        <begin position="380"/>
        <end position="396"/>
    </location>
</feature>
<dbReference type="GO" id="GO:0043022">
    <property type="term" value="F:ribosome binding"/>
    <property type="evidence" value="ECO:0007669"/>
    <property type="project" value="TreeGrafter"/>
</dbReference>
<accession>A0A397TC20</accession>
<feature type="region of interest" description="Disordered" evidence="1">
    <location>
        <begin position="1"/>
        <end position="21"/>
    </location>
</feature>
<sequence length="529" mass="57873">MRGGRRRSRERQPERRTDGDDGVMVIEEVTRQTRNLNIDSTPSAVNGTTFNARTVRPPPGFGVLSPEEAIGSADESPENEVELRNVAHTSPRIRAEDFPTLSDAMRVNTSNNSGTIKNYSERVKQKKSKPVDKHKPVDKPKPADKPIQSVASSSRSETPLNFNSHQQTMYGSANKGKTPAFPPLPSANQSTSASSSGSSSSLNYREKALSNPFDSENSSRNSQFHQRISTFLSNNPAKMEDFKSFTTAYNNSILDASSYIEELSLLFNKKKDIGKVVSGLVEILEGEKKKTDLLRAWHDHKAKQTDDFPALEPPYSPISSMTNNSKPNITSPKSPKPSPRVLVIKSSTNRSGGGTKASSGPRVWDKIAAIAESKIKEKNNSAFPSLSSAVNNSSNDVWRGSVPKFVQSPPRSESTSSSVNNSPAATNISSFTTTFVKGRPTKAENEEFPGLPLTPKSSHSQQRYNNNVPEKSAWGQGGAFTVSDNSKNENDSEDDSSFSESTKEGGKKKKQKKQKAKTVLFHVGQKNIY</sequence>
<feature type="compositionally biased region" description="Low complexity" evidence="1">
    <location>
        <begin position="408"/>
        <end position="427"/>
    </location>
</feature>
<evidence type="ECO:0000256" key="1">
    <source>
        <dbReference type="SAM" id="MobiDB-lite"/>
    </source>
</evidence>
<dbReference type="Pfam" id="PF23202">
    <property type="entry name" value="PAH_ZNF598"/>
    <property type="match status" value="1"/>
</dbReference>
<dbReference type="PANTHER" id="PTHR22938:SF0">
    <property type="entry name" value="E3 UBIQUITIN-PROTEIN LIGASE ZNF598"/>
    <property type="match status" value="1"/>
</dbReference>
<feature type="compositionally biased region" description="Low complexity" evidence="1">
    <location>
        <begin position="186"/>
        <end position="201"/>
    </location>
</feature>
<feature type="region of interest" description="Disordered" evidence="1">
    <location>
        <begin position="38"/>
        <end position="222"/>
    </location>
</feature>
<dbReference type="PANTHER" id="PTHR22938">
    <property type="entry name" value="ZINC FINGER PROTEIN 598"/>
    <property type="match status" value="1"/>
</dbReference>
<gene>
    <name evidence="3" type="ORF">C1645_68273</name>
</gene>
<dbReference type="AlphaFoldDB" id="A0A397TC20"/>
<comment type="caution">
    <text evidence="3">The sequence shown here is derived from an EMBL/GenBank/DDBJ whole genome shotgun (WGS) entry which is preliminary data.</text>
</comment>
<dbReference type="OrthoDB" id="3838338at2759"/>
<feature type="region of interest" description="Disordered" evidence="1">
    <location>
        <begin position="306"/>
        <end position="361"/>
    </location>
</feature>
<name>A0A397TC20_9GLOM</name>
<evidence type="ECO:0000259" key="2">
    <source>
        <dbReference type="Pfam" id="PF23202"/>
    </source>
</evidence>
<protein>
    <recommendedName>
        <fullName evidence="2">ZNF598/HEL2 PAH domain-containing protein</fullName>
    </recommendedName>
</protein>
<feature type="compositionally biased region" description="Polar residues" evidence="1">
    <location>
        <begin position="212"/>
        <end position="222"/>
    </location>
</feature>
<feature type="compositionally biased region" description="Polar residues" evidence="1">
    <location>
        <begin position="317"/>
        <end position="333"/>
    </location>
</feature>
<feature type="compositionally biased region" description="Polar residues" evidence="1">
    <location>
        <begin position="38"/>
        <end position="52"/>
    </location>
</feature>
<reference evidence="3 4" key="1">
    <citation type="submission" date="2018-06" db="EMBL/GenBank/DDBJ databases">
        <title>Comparative genomics reveals the genomic features of Rhizophagus irregularis, R. cerebriforme, R. diaphanum and Gigaspora rosea, and their symbiotic lifestyle signature.</title>
        <authorList>
            <person name="Morin E."/>
            <person name="San Clemente H."/>
            <person name="Chen E.C.H."/>
            <person name="De La Providencia I."/>
            <person name="Hainaut M."/>
            <person name="Kuo A."/>
            <person name="Kohler A."/>
            <person name="Murat C."/>
            <person name="Tang N."/>
            <person name="Roy S."/>
            <person name="Loubradou J."/>
            <person name="Henrissat B."/>
            <person name="Grigoriev I.V."/>
            <person name="Corradi N."/>
            <person name="Roux C."/>
            <person name="Martin F.M."/>
        </authorList>
    </citation>
    <scope>NUCLEOTIDE SEQUENCE [LARGE SCALE GENOMIC DNA]</scope>
    <source>
        <strain evidence="3 4">DAOM 227022</strain>
    </source>
</reference>
<keyword evidence="4" id="KW-1185">Reference proteome</keyword>
<feature type="compositionally biased region" description="Polar residues" evidence="1">
    <location>
        <begin position="455"/>
        <end position="469"/>
    </location>
</feature>
<dbReference type="Proteomes" id="UP000265703">
    <property type="component" value="Unassembled WGS sequence"/>
</dbReference>
<organism evidence="3 4">
    <name type="scientific">Glomus cerebriforme</name>
    <dbReference type="NCBI Taxonomy" id="658196"/>
    <lineage>
        <taxon>Eukaryota</taxon>
        <taxon>Fungi</taxon>
        <taxon>Fungi incertae sedis</taxon>
        <taxon>Mucoromycota</taxon>
        <taxon>Glomeromycotina</taxon>
        <taxon>Glomeromycetes</taxon>
        <taxon>Glomerales</taxon>
        <taxon>Glomeraceae</taxon>
        <taxon>Glomus</taxon>
    </lineage>
</organism>
<dbReference type="GO" id="GO:0016567">
    <property type="term" value="P:protein ubiquitination"/>
    <property type="evidence" value="ECO:0007669"/>
    <property type="project" value="TreeGrafter"/>
</dbReference>
<dbReference type="InterPro" id="IPR057634">
    <property type="entry name" value="PAH_ZNF598/HEL2"/>
</dbReference>
<dbReference type="EMBL" id="QKYT01000126">
    <property type="protein sequence ID" value="RIA92444.1"/>
    <property type="molecule type" value="Genomic_DNA"/>
</dbReference>
<feature type="compositionally biased region" description="Basic and acidic residues" evidence="1">
    <location>
        <begin position="119"/>
        <end position="144"/>
    </location>
</feature>